<comment type="caution">
    <text evidence="1">The sequence shown here is derived from an EMBL/GenBank/DDBJ whole genome shotgun (WGS) entry which is preliminary data.</text>
</comment>
<reference evidence="1 2" key="1">
    <citation type="submission" date="2021-03" db="EMBL/GenBank/DDBJ databases">
        <title>Antimicrobial resistance genes in bacteria isolated from Japanese honey, and their potential for conferring macrolide and lincosamide resistance in the American foulbrood pathogen Paenibacillus larvae.</title>
        <authorList>
            <person name="Okamoto M."/>
            <person name="Kumagai M."/>
            <person name="Kanamori H."/>
            <person name="Takamatsu D."/>
        </authorList>
    </citation>
    <scope>NUCLEOTIDE SEQUENCE [LARGE SCALE GENOMIC DNA]</scope>
    <source>
        <strain evidence="1 2">J41TS12</strain>
    </source>
</reference>
<evidence type="ECO:0000313" key="2">
    <source>
        <dbReference type="Proteomes" id="UP000681162"/>
    </source>
</evidence>
<evidence type="ECO:0000313" key="1">
    <source>
        <dbReference type="EMBL" id="GIO39316.1"/>
    </source>
</evidence>
<accession>A0A919XVP3</accession>
<sequence length="99" mass="11519">MKTNCDAGCQKSFEFEDFSIDKLGGGIEKVYFVCPHCDKEYVAFYTDDEIRKLQARIRRVQRRFSDPNDNHEDAAKKEADLKQQIKEKMGVLRVKIEGV</sequence>
<protein>
    <recommendedName>
        <fullName evidence="3">Transglycosylase</fullName>
    </recommendedName>
</protein>
<dbReference type="RefSeq" id="WP_212942474.1">
    <property type="nucleotide sequence ID" value="NZ_BORR01000020.1"/>
</dbReference>
<organism evidence="1 2">
    <name type="scientific">Paenibacillus antibioticophila</name>
    <dbReference type="NCBI Taxonomy" id="1274374"/>
    <lineage>
        <taxon>Bacteria</taxon>
        <taxon>Bacillati</taxon>
        <taxon>Bacillota</taxon>
        <taxon>Bacilli</taxon>
        <taxon>Bacillales</taxon>
        <taxon>Paenibacillaceae</taxon>
        <taxon>Paenibacillus</taxon>
    </lineage>
</organism>
<proteinExistence type="predicted"/>
<name>A0A919XVP3_9BACL</name>
<evidence type="ECO:0008006" key="3">
    <source>
        <dbReference type="Google" id="ProtNLM"/>
    </source>
</evidence>
<gene>
    <name evidence="1" type="ORF">J41TS12_41770</name>
</gene>
<dbReference type="AlphaFoldDB" id="A0A919XVP3"/>
<dbReference type="Proteomes" id="UP000681162">
    <property type="component" value="Unassembled WGS sequence"/>
</dbReference>
<dbReference type="EMBL" id="BORR01000020">
    <property type="protein sequence ID" value="GIO39316.1"/>
    <property type="molecule type" value="Genomic_DNA"/>
</dbReference>
<keyword evidence="2" id="KW-1185">Reference proteome</keyword>